<feature type="compositionally biased region" description="Basic and acidic residues" evidence="1">
    <location>
        <begin position="1"/>
        <end position="10"/>
    </location>
</feature>
<dbReference type="Gramene" id="ONIVA10G12110.1">
    <property type="protein sequence ID" value="ONIVA10G12110.1"/>
    <property type="gene ID" value="ONIVA10G12110"/>
</dbReference>
<proteinExistence type="predicted"/>
<reference evidence="2" key="2">
    <citation type="submission" date="2018-04" db="EMBL/GenBank/DDBJ databases">
        <title>OnivRS2 (Oryza nivara Reference Sequence Version 2).</title>
        <authorList>
            <person name="Zhang J."/>
            <person name="Kudrna D."/>
            <person name="Lee S."/>
            <person name="Talag J."/>
            <person name="Rajasekar S."/>
            <person name="Welchert J."/>
            <person name="Hsing Y.-I."/>
            <person name="Wing R.A."/>
        </authorList>
    </citation>
    <scope>NUCLEOTIDE SEQUENCE [LARGE SCALE GENOMIC DNA]</scope>
</reference>
<name>A0A0E0IT37_ORYNI</name>
<organism evidence="2">
    <name type="scientific">Oryza nivara</name>
    <name type="common">Indian wild rice</name>
    <name type="synonym">Oryza sativa f. spontanea</name>
    <dbReference type="NCBI Taxonomy" id="4536"/>
    <lineage>
        <taxon>Eukaryota</taxon>
        <taxon>Viridiplantae</taxon>
        <taxon>Streptophyta</taxon>
        <taxon>Embryophyta</taxon>
        <taxon>Tracheophyta</taxon>
        <taxon>Spermatophyta</taxon>
        <taxon>Magnoliopsida</taxon>
        <taxon>Liliopsida</taxon>
        <taxon>Poales</taxon>
        <taxon>Poaceae</taxon>
        <taxon>BOP clade</taxon>
        <taxon>Oryzoideae</taxon>
        <taxon>Oryzeae</taxon>
        <taxon>Oryzinae</taxon>
        <taxon>Oryza</taxon>
    </lineage>
</organism>
<reference evidence="2" key="1">
    <citation type="submission" date="2015-04" db="UniProtKB">
        <authorList>
            <consortium name="EnsemblPlants"/>
        </authorList>
    </citation>
    <scope>IDENTIFICATION</scope>
    <source>
        <strain evidence="2">SL10</strain>
    </source>
</reference>
<protein>
    <submittedName>
        <fullName evidence="2">Uncharacterized protein</fullName>
    </submittedName>
</protein>
<feature type="region of interest" description="Disordered" evidence="1">
    <location>
        <begin position="45"/>
        <end position="66"/>
    </location>
</feature>
<dbReference type="EnsemblPlants" id="ONIVA10G12110.1">
    <property type="protein sequence ID" value="ONIVA10G12110.1"/>
    <property type="gene ID" value="ONIVA10G12110"/>
</dbReference>
<feature type="region of interest" description="Disordered" evidence="1">
    <location>
        <begin position="1"/>
        <end position="31"/>
    </location>
</feature>
<evidence type="ECO:0000313" key="3">
    <source>
        <dbReference type="Proteomes" id="UP000006591"/>
    </source>
</evidence>
<keyword evidence="3" id="KW-1185">Reference proteome</keyword>
<sequence>MASHGREEAVARPCGDGSGGEVAGRQRGGRTVAVEATVTTAVEVEAGKELGAGEGPRREPGDGGGLPVRCTARWFHGHGRLAGEAWQMAAFGWRGQR</sequence>
<dbReference type="HOGENOM" id="CLU_2350315_0_0_1"/>
<evidence type="ECO:0000256" key="1">
    <source>
        <dbReference type="SAM" id="MobiDB-lite"/>
    </source>
</evidence>
<dbReference type="AlphaFoldDB" id="A0A0E0IT37"/>
<accession>A0A0E0IT37</accession>
<dbReference type="Proteomes" id="UP000006591">
    <property type="component" value="Chromosome 10"/>
</dbReference>
<evidence type="ECO:0000313" key="2">
    <source>
        <dbReference type="EnsemblPlants" id="ONIVA10G12110.1"/>
    </source>
</evidence>